<sequence>MLCKGNNFILGFQGEFLCLGIPSDSIILSVESCNGTSGECVMATTTTKKVGNAVVGASQIAGSYDEFNLIISHDCVDCSGALRLPIPYNAVNCGEMKDNSYNFGKIELTDPEYC</sequence>
<dbReference type="Proteomes" id="UP000038045">
    <property type="component" value="Unplaced"/>
</dbReference>
<accession>A0A0N4ZVV6</accession>
<evidence type="ECO:0000313" key="1">
    <source>
        <dbReference type="Proteomes" id="UP000038045"/>
    </source>
</evidence>
<reference evidence="2" key="1">
    <citation type="submission" date="2017-02" db="UniProtKB">
        <authorList>
            <consortium name="WormBaseParasite"/>
        </authorList>
    </citation>
    <scope>IDENTIFICATION</scope>
</reference>
<keyword evidence="1" id="KW-1185">Reference proteome</keyword>
<organism evidence="1 2">
    <name type="scientific">Parastrongyloides trichosuri</name>
    <name type="common">Possum-specific nematode worm</name>
    <dbReference type="NCBI Taxonomy" id="131310"/>
    <lineage>
        <taxon>Eukaryota</taxon>
        <taxon>Metazoa</taxon>
        <taxon>Ecdysozoa</taxon>
        <taxon>Nematoda</taxon>
        <taxon>Chromadorea</taxon>
        <taxon>Rhabditida</taxon>
        <taxon>Tylenchina</taxon>
        <taxon>Panagrolaimomorpha</taxon>
        <taxon>Strongyloidoidea</taxon>
        <taxon>Strongyloididae</taxon>
        <taxon>Parastrongyloides</taxon>
    </lineage>
</organism>
<proteinExistence type="predicted"/>
<name>A0A0N4ZVV6_PARTI</name>
<protein>
    <submittedName>
        <fullName evidence="2">Pectate lyase</fullName>
    </submittedName>
</protein>
<dbReference type="WBParaSite" id="PTRK_0001273900.1">
    <property type="protein sequence ID" value="PTRK_0001273900.1"/>
    <property type="gene ID" value="PTRK_0001273900"/>
</dbReference>
<evidence type="ECO:0000313" key="2">
    <source>
        <dbReference type="WBParaSite" id="PTRK_0001273900.1"/>
    </source>
</evidence>
<dbReference type="AlphaFoldDB" id="A0A0N4ZVV6"/>